<dbReference type="EMBL" id="BEXB01000025">
    <property type="protein sequence ID" value="GAY77371.1"/>
    <property type="molecule type" value="Genomic_DNA"/>
</dbReference>
<evidence type="ECO:0000313" key="3">
    <source>
        <dbReference type="Proteomes" id="UP000319716"/>
    </source>
</evidence>
<keyword evidence="1" id="KW-1133">Transmembrane helix</keyword>
<proteinExistence type="predicted"/>
<evidence type="ECO:0000313" key="2">
    <source>
        <dbReference type="EMBL" id="GAY77371.1"/>
    </source>
</evidence>
<organism evidence="2 3">
    <name type="scientific">Sporolactobacillus inulinus</name>
    <dbReference type="NCBI Taxonomy" id="2078"/>
    <lineage>
        <taxon>Bacteria</taxon>
        <taxon>Bacillati</taxon>
        <taxon>Bacillota</taxon>
        <taxon>Bacilli</taxon>
        <taxon>Bacillales</taxon>
        <taxon>Sporolactobacillaceae</taxon>
        <taxon>Sporolactobacillus</taxon>
    </lineage>
</organism>
<dbReference type="Proteomes" id="UP000319716">
    <property type="component" value="Unassembled WGS sequence"/>
</dbReference>
<gene>
    <name evidence="2" type="ORF">NBRC111894_2925</name>
</gene>
<comment type="caution">
    <text evidence="2">The sequence shown here is derived from an EMBL/GenBank/DDBJ whole genome shotgun (WGS) entry which is preliminary data.</text>
</comment>
<reference evidence="2 3" key="1">
    <citation type="submission" date="2017-11" db="EMBL/GenBank/DDBJ databases">
        <title>Draft Genome Sequence of Sporolactobacillus inulinus NBRC 111894 Isolated from Koso, a Japanese Sugar-Vegetable Fermented Beverage.</title>
        <authorList>
            <person name="Chiou T.Y."/>
            <person name="Oshima K."/>
            <person name="Suda W."/>
            <person name="Hattori M."/>
            <person name="Takahashi T."/>
        </authorList>
    </citation>
    <scope>NUCLEOTIDE SEQUENCE [LARGE SCALE GENOMIC DNA]</scope>
    <source>
        <strain evidence="2 3">NBRC111894</strain>
    </source>
</reference>
<feature type="transmembrane region" description="Helical" evidence="1">
    <location>
        <begin position="20"/>
        <end position="36"/>
    </location>
</feature>
<name>A0A4Y1ZEJ1_9BACL</name>
<sequence length="37" mass="4448">MGVLSEKKKIPHPRKKERNLFYWLTAMAVFVLRLLFS</sequence>
<evidence type="ECO:0000256" key="1">
    <source>
        <dbReference type="SAM" id="Phobius"/>
    </source>
</evidence>
<dbReference type="AlphaFoldDB" id="A0A4Y1ZEJ1"/>
<accession>A0A4Y1ZEJ1</accession>
<keyword evidence="1" id="KW-0812">Transmembrane</keyword>
<protein>
    <submittedName>
        <fullName evidence="2">Uncharacterized protein</fullName>
    </submittedName>
</protein>
<keyword evidence="1" id="KW-0472">Membrane</keyword>